<comment type="caution">
    <text evidence="3">The sequence shown here is derived from an EMBL/GenBank/DDBJ whole genome shotgun (WGS) entry which is preliminary data.</text>
</comment>
<keyword evidence="2" id="KW-0812">Transmembrane</keyword>
<dbReference type="EMBL" id="JASSQD010000002">
    <property type="protein sequence ID" value="MDK9558387.1"/>
    <property type="molecule type" value="Genomic_DNA"/>
</dbReference>
<feature type="region of interest" description="Disordered" evidence="1">
    <location>
        <begin position="1"/>
        <end position="21"/>
    </location>
</feature>
<keyword evidence="4" id="KW-1185">Reference proteome</keyword>
<keyword evidence="2" id="KW-1133">Transmembrane helix</keyword>
<evidence type="ECO:0008006" key="5">
    <source>
        <dbReference type="Google" id="ProtNLM"/>
    </source>
</evidence>
<feature type="transmembrane region" description="Helical" evidence="2">
    <location>
        <begin position="28"/>
        <end position="50"/>
    </location>
</feature>
<evidence type="ECO:0000313" key="3">
    <source>
        <dbReference type="EMBL" id="MDK9558387.1"/>
    </source>
</evidence>
<sequence>MTTTMANRIPDQNDGPSPEQVRRGRRTALLLFAIGFGPMVFATIMFYTGWLNPAGHTNNGTLIQPVVPVETLNLETAAGKPLTERFGPDQVEPQWMLMVVSGECGSECEELLYLARQVNIALGKNANRVSRAAALGSVPAELASRWQTEYSLMERLIPAPGTTPAWPAGIDPEAEPRILLVDPFGNLMMHYGAGNTGKELLEDLKHLLKISQIG</sequence>
<proteinExistence type="predicted"/>
<evidence type="ECO:0000313" key="4">
    <source>
        <dbReference type="Proteomes" id="UP001223547"/>
    </source>
</evidence>
<evidence type="ECO:0000256" key="1">
    <source>
        <dbReference type="SAM" id="MobiDB-lite"/>
    </source>
</evidence>
<accession>A0ABT7HEA1</accession>
<organism evidence="3 4">
    <name type="scientific">Marinobacter albus</name>
    <dbReference type="NCBI Taxonomy" id="3030833"/>
    <lineage>
        <taxon>Bacteria</taxon>
        <taxon>Pseudomonadati</taxon>
        <taxon>Pseudomonadota</taxon>
        <taxon>Gammaproteobacteria</taxon>
        <taxon>Pseudomonadales</taxon>
        <taxon>Marinobacteraceae</taxon>
        <taxon>Marinobacter</taxon>
    </lineage>
</organism>
<reference evidence="3 4" key="1">
    <citation type="submission" date="2023-05" db="EMBL/GenBank/DDBJ databases">
        <title>Marinobacter albus sp. nov., a marine bacterium isolated from sand in a coastal intertidal zone of huludao.</title>
        <authorList>
            <person name="Deng T."/>
        </authorList>
    </citation>
    <scope>NUCLEOTIDE SEQUENCE [LARGE SCALE GENOMIC DNA]</scope>
    <source>
        <strain evidence="3 4">M216</strain>
    </source>
</reference>
<gene>
    <name evidence="3" type="ORF">QQF73_12210</name>
</gene>
<protein>
    <recommendedName>
        <fullName evidence="5">Transmembrane protein</fullName>
    </recommendedName>
</protein>
<name>A0ABT7HEA1_9GAMM</name>
<dbReference type="RefSeq" id="WP_228743365.1">
    <property type="nucleotide sequence ID" value="NZ_JASSQD010000002.1"/>
</dbReference>
<evidence type="ECO:0000256" key="2">
    <source>
        <dbReference type="SAM" id="Phobius"/>
    </source>
</evidence>
<dbReference type="Proteomes" id="UP001223547">
    <property type="component" value="Unassembled WGS sequence"/>
</dbReference>
<keyword evidence="2" id="KW-0472">Membrane</keyword>